<dbReference type="KEGG" id="apuu:APUU_50412S"/>
<protein>
    <recommendedName>
        <fullName evidence="1">HNH nuclease domain-containing protein</fullName>
    </recommendedName>
</protein>
<reference evidence="2" key="2">
    <citation type="submission" date="2021-02" db="EMBL/GenBank/DDBJ databases">
        <title>Aspergillus puulaauensis MK2 genome sequence.</title>
        <authorList>
            <person name="Futagami T."/>
            <person name="Mori K."/>
            <person name="Kadooka C."/>
            <person name="Tanaka T."/>
        </authorList>
    </citation>
    <scope>NUCLEOTIDE SEQUENCE</scope>
    <source>
        <strain evidence="2">MK2</strain>
    </source>
</reference>
<dbReference type="EMBL" id="AP024447">
    <property type="protein sequence ID" value="BCS25701.1"/>
    <property type="molecule type" value="Genomic_DNA"/>
</dbReference>
<name>A0A7R7XQ76_9EURO</name>
<dbReference type="AlphaFoldDB" id="A0A7R7XQ76"/>
<dbReference type="Proteomes" id="UP000654913">
    <property type="component" value="Chromosome 5"/>
</dbReference>
<dbReference type="Pfam" id="PF13391">
    <property type="entry name" value="HNH_2"/>
    <property type="match status" value="1"/>
</dbReference>
<evidence type="ECO:0000313" key="2">
    <source>
        <dbReference type="EMBL" id="BCS25701.1"/>
    </source>
</evidence>
<feature type="domain" description="HNH nuclease" evidence="1">
    <location>
        <begin position="117"/>
        <end position="189"/>
    </location>
</feature>
<sequence length="309" mass="34877">MGVFDEISDPRRRELISQIAARVDHHDLVEPGFWAFVWLADVVQLEGFTIDFVKLDSNISRKCVYTSPVWTKALKTWASTRDREANLSTTGDTGGTAEECRKRDGNRCLLSLGGDCVELVHIFPYPLSVMAGSEQYHEFWETLSTFCQPDRVEEWKDAISGPQGAQGLTNIMCLASTIHTMWGSSKFALKPVEMSDGGKTLKLEFYWLSDLPYAFKSLETPPDTPHNLDSSPRGTRILNCLEETIIRSGDTVVFKTDDPQRWPLPSIPLLQMQWLLNRMMSITGAADVTDPYLQLMDDEDVDSEEDTVE</sequence>
<dbReference type="OrthoDB" id="5416097at2759"/>
<dbReference type="RefSeq" id="XP_041557895.1">
    <property type="nucleotide sequence ID" value="XM_041705406.1"/>
</dbReference>
<dbReference type="GeneID" id="64975706"/>
<proteinExistence type="predicted"/>
<evidence type="ECO:0000313" key="3">
    <source>
        <dbReference type="Proteomes" id="UP000654913"/>
    </source>
</evidence>
<keyword evidence="3" id="KW-1185">Reference proteome</keyword>
<accession>A0A7R7XQ76</accession>
<gene>
    <name evidence="2" type="ORF">APUU_50412S</name>
</gene>
<evidence type="ECO:0000259" key="1">
    <source>
        <dbReference type="Pfam" id="PF13391"/>
    </source>
</evidence>
<dbReference type="InterPro" id="IPR003615">
    <property type="entry name" value="HNH_nuc"/>
</dbReference>
<organism evidence="2 3">
    <name type="scientific">Aspergillus puulaauensis</name>
    <dbReference type="NCBI Taxonomy" id="1220207"/>
    <lineage>
        <taxon>Eukaryota</taxon>
        <taxon>Fungi</taxon>
        <taxon>Dikarya</taxon>
        <taxon>Ascomycota</taxon>
        <taxon>Pezizomycotina</taxon>
        <taxon>Eurotiomycetes</taxon>
        <taxon>Eurotiomycetidae</taxon>
        <taxon>Eurotiales</taxon>
        <taxon>Aspergillaceae</taxon>
        <taxon>Aspergillus</taxon>
    </lineage>
</organism>
<reference evidence="2" key="1">
    <citation type="submission" date="2021-01" db="EMBL/GenBank/DDBJ databases">
        <authorList>
            <consortium name="Aspergillus puulaauensis MK2 genome sequencing consortium"/>
            <person name="Kazuki M."/>
            <person name="Futagami T."/>
        </authorList>
    </citation>
    <scope>NUCLEOTIDE SEQUENCE</scope>
    <source>
        <strain evidence="2">MK2</strain>
    </source>
</reference>